<dbReference type="PANTHER" id="PTHR30308">
    <property type="entry name" value="TMRNA-BINDING COMPONENT OF TRANS-TRANSLATION TAGGING COMPLEX"/>
    <property type="match status" value="1"/>
</dbReference>
<comment type="caution">
    <text evidence="5">The sequence shown here is derived from an EMBL/GenBank/DDBJ whole genome shotgun (WGS) entry which is preliminary data.</text>
</comment>
<dbReference type="NCBIfam" id="NF003843">
    <property type="entry name" value="PRK05422.1"/>
    <property type="match status" value="1"/>
</dbReference>
<reference evidence="5 6" key="1">
    <citation type="journal article" date="2016" name="Appl. Environ. Microbiol.">
        <title>Lack of Overt Genome Reduction in the Bryostatin-Producing Bryozoan Symbiont "Candidatus Endobugula sertula".</title>
        <authorList>
            <person name="Miller I.J."/>
            <person name="Vanee N."/>
            <person name="Fong S.S."/>
            <person name="Lim-Fong G.E."/>
            <person name="Kwan J.C."/>
        </authorList>
    </citation>
    <scope>NUCLEOTIDE SEQUENCE [LARGE SCALE GENOMIC DNA]</scope>
    <source>
        <strain evidence="5">AB1-4</strain>
    </source>
</reference>
<dbReference type="EMBL" id="MDLC01000010">
    <property type="protein sequence ID" value="ODS24375.1"/>
    <property type="molecule type" value="Genomic_DNA"/>
</dbReference>
<evidence type="ECO:0000256" key="1">
    <source>
        <dbReference type="ARBA" id="ARBA00022490"/>
    </source>
</evidence>
<evidence type="ECO:0000313" key="6">
    <source>
        <dbReference type="Proteomes" id="UP000242502"/>
    </source>
</evidence>
<dbReference type="InterPro" id="IPR000037">
    <property type="entry name" value="SsrA-bd_prot"/>
</dbReference>
<dbReference type="STRING" id="62101.AB835_04225"/>
<dbReference type="InterPro" id="IPR020081">
    <property type="entry name" value="SsrA-bd_prot_CS"/>
</dbReference>
<comment type="similarity">
    <text evidence="3">Belongs to the SmpB family.</text>
</comment>
<gene>
    <name evidence="3" type="primary">smpB</name>
    <name evidence="5" type="ORF">AB835_04225</name>
</gene>
<comment type="subcellular location">
    <subcellularLocation>
        <location evidence="3">Cytoplasm</location>
    </subcellularLocation>
    <text evidence="3">The tmRNA-SmpB complex associates with stalled 70S ribosomes.</text>
</comment>
<organism evidence="5 6">
    <name type="scientific">Candidatus Endobugula sertula</name>
    <name type="common">Bugula neritina bacterial symbiont</name>
    <dbReference type="NCBI Taxonomy" id="62101"/>
    <lineage>
        <taxon>Bacteria</taxon>
        <taxon>Pseudomonadati</taxon>
        <taxon>Pseudomonadota</taxon>
        <taxon>Gammaproteobacteria</taxon>
        <taxon>Cellvibrionales</taxon>
        <taxon>Cellvibrionaceae</taxon>
        <taxon>Candidatus Endobugula</taxon>
    </lineage>
</organism>
<dbReference type="AlphaFoldDB" id="A0A1D2QS05"/>
<dbReference type="InterPro" id="IPR023620">
    <property type="entry name" value="SmpB"/>
</dbReference>
<dbReference type="GO" id="GO:0070929">
    <property type="term" value="P:trans-translation"/>
    <property type="evidence" value="ECO:0007669"/>
    <property type="project" value="UniProtKB-UniRule"/>
</dbReference>
<dbReference type="PROSITE" id="PS01317">
    <property type="entry name" value="SSRP"/>
    <property type="match status" value="1"/>
</dbReference>
<sequence length="158" mass="18477">MTKKTKKLDNTIAQNKRARFDFNIDEKFEAGLSLQGWEVKSLRAGKGQITDCYVFLKDGEAWLLNAQIQPINTISTHTVVEPNRQRKLLLNRKEIHKLQIATEQKGHTVVALALYWKRHMVKCQIAIASGKKQHDKRQAEKQRDWNKQKQRIMQDSNR</sequence>
<comment type="function">
    <text evidence="3">Required for rescue of stalled ribosomes mediated by trans-translation. Binds to transfer-messenger RNA (tmRNA), required for stable association of tmRNA with ribosomes. tmRNA and SmpB together mimic tRNA shape, replacing the anticodon stem-loop with SmpB. tmRNA is encoded by the ssrA gene; the 2 termini fold to resemble tRNA(Ala) and it encodes a 'tag peptide', a short internal open reading frame. During trans-translation Ala-aminoacylated tmRNA acts like a tRNA, entering the A-site of stalled ribosomes, displacing the stalled mRNA. The ribosome then switches to translate the ORF on the tmRNA; the nascent peptide is terminated with the 'tag peptide' encoded by the tmRNA and targeted for degradation. The ribosome is freed to recommence translation, which seems to be the essential function of trans-translation.</text>
</comment>
<dbReference type="SUPFAM" id="SSF74982">
    <property type="entry name" value="Small protein B (SmpB)"/>
    <property type="match status" value="1"/>
</dbReference>
<evidence type="ECO:0000313" key="5">
    <source>
        <dbReference type="EMBL" id="ODS24375.1"/>
    </source>
</evidence>
<dbReference type="PANTHER" id="PTHR30308:SF2">
    <property type="entry name" value="SSRA-BINDING PROTEIN"/>
    <property type="match status" value="1"/>
</dbReference>
<accession>A0A1D2QS05</accession>
<evidence type="ECO:0000256" key="4">
    <source>
        <dbReference type="SAM" id="MobiDB-lite"/>
    </source>
</evidence>
<keyword evidence="2 3" id="KW-0694">RNA-binding</keyword>
<proteinExistence type="inferred from homology"/>
<name>A0A1D2QS05_9GAMM</name>
<feature type="compositionally biased region" description="Basic and acidic residues" evidence="4">
    <location>
        <begin position="136"/>
        <end position="147"/>
    </location>
</feature>
<keyword evidence="1 3" id="KW-0963">Cytoplasm</keyword>
<dbReference type="GO" id="GO:0005829">
    <property type="term" value="C:cytosol"/>
    <property type="evidence" value="ECO:0007669"/>
    <property type="project" value="TreeGrafter"/>
</dbReference>
<evidence type="ECO:0000256" key="2">
    <source>
        <dbReference type="ARBA" id="ARBA00022884"/>
    </source>
</evidence>
<dbReference type="GO" id="GO:0003723">
    <property type="term" value="F:RNA binding"/>
    <property type="evidence" value="ECO:0007669"/>
    <property type="project" value="UniProtKB-UniRule"/>
</dbReference>
<dbReference type="NCBIfam" id="TIGR00086">
    <property type="entry name" value="smpB"/>
    <property type="match status" value="1"/>
</dbReference>
<dbReference type="Gene3D" id="2.40.280.10">
    <property type="match status" value="1"/>
</dbReference>
<dbReference type="GO" id="GO:0070930">
    <property type="term" value="P:trans-translation-dependent protein tagging"/>
    <property type="evidence" value="ECO:0007669"/>
    <property type="project" value="TreeGrafter"/>
</dbReference>
<evidence type="ECO:0000256" key="3">
    <source>
        <dbReference type="HAMAP-Rule" id="MF_00023"/>
    </source>
</evidence>
<dbReference type="HAMAP" id="MF_00023">
    <property type="entry name" value="SmpB"/>
    <property type="match status" value="1"/>
</dbReference>
<dbReference type="CDD" id="cd09294">
    <property type="entry name" value="SmpB"/>
    <property type="match status" value="1"/>
</dbReference>
<dbReference type="Proteomes" id="UP000242502">
    <property type="component" value="Unassembled WGS sequence"/>
</dbReference>
<protein>
    <recommendedName>
        <fullName evidence="3">SsrA-binding protein</fullName>
    </recommendedName>
    <alternativeName>
        <fullName evidence="3">Small protein B</fullName>
    </alternativeName>
</protein>
<feature type="region of interest" description="Disordered" evidence="4">
    <location>
        <begin position="132"/>
        <end position="158"/>
    </location>
</feature>
<dbReference type="Pfam" id="PF01668">
    <property type="entry name" value="SmpB"/>
    <property type="match status" value="1"/>
</dbReference>